<evidence type="ECO:0000313" key="1">
    <source>
        <dbReference type="EMBL" id="ARZ66339.1"/>
    </source>
</evidence>
<dbReference type="AlphaFoldDB" id="A0A1Z2KWC1"/>
<dbReference type="Proteomes" id="UP000195755">
    <property type="component" value="Chromosome"/>
</dbReference>
<protein>
    <submittedName>
        <fullName evidence="1">Uncharacterized protein</fullName>
    </submittedName>
</protein>
<proteinExistence type="predicted"/>
<dbReference type="KEGG" id="salj:SMD11_0673"/>
<gene>
    <name evidence="1" type="ORF">SMD11_0673</name>
</gene>
<organism evidence="1 2">
    <name type="scientific">Streptomyces albireticuli</name>
    <dbReference type="NCBI Taxonomy" id="1940"/>
    <lineage>
        <taxon>Bacteria</taxon>
        <taxon>Bacillati</taxon>
        <taxon>Actinomycetota</taxon>
        <taxon>Actinomycetes</taxon>
        <taxon>Kitasatosporales</taxon>
        <taxon>Streptomycetaceae</taxon>
        <taxon>Streptomyces</taxon>
    </lineage>
</organism>
<name>A0A1Z2KWC1_9ACTN</name>
<dbReference type="EMBL" id="CP021744">
    <property type="protein sequence ID" value="ARZ66339.1"/>
    <property type="molecule type" value="Genomic_DNA"/>
</dbReference>
<accession>A0A1Z2KWC1</accession>
<sequence>MEWMLPSSCGSRSIMLNQCLRCTGSSSNRLWKSYRSAVMPARVRDGSRPGVWENSPSSVNVSAYASSLPASSDCICRA</sequence>
<reference evidence="1 2" key="1">
    <citation type="submission" date="2017-06" db="EMBL/GenBank/DDBJ databases">
        <title>Streptomyces albireticuli Genome sequencing and assembly.</title>
        <authorList>
            <person name="Wang Y."/>
            <person name="Du B."/>
            <person name="Ding Y."/>
            <person name="Liu H."/>
            <person name="Hou Q."/>
            <person name="Liu K."/>
            <person name="Yao L."/>
            <person name="Wang C."/>
        </authorList>
    </citation>
    <scope>NUCLEOTIDE SEQUENCE [LARGE SCALE GENOMIC DNA]</scope>
    <source>
        <strain evidence="1 2">MDJK11</strain>
    </source>
</reference>
<evidence type="ECO:0000313" key="2">
    <source>
        <dbReference type="Proteomes" id="UP000195755"/>
    </source>
</evidence>